<reference evidence="1" key="1">
    <citation type="submission" date="2022-10" db="EMBL/GenBank/DDBJ databases">
        <title>Culturing micro-colonial fungi from biological soil crusts in the Mojave desert and describing Neophaeococcomyces mojavensis, and introducing the new genera and species Taxawa tesnikishii.</title>
        <authorList>
            <person name="Kurbessoian T."/>
            <person name="Stajich J.E."/>
        </authorList>
    </citation>
    <scope>NUCLEOTIDE SEQUENCE</scope>
    <source>
        <strain evidence="1">JES_112</strain>
    </source>
</reference>
<name>A0ACC2ZRP5_9EURO</name>
<keyword evidence="1" id="KW-0251">Elongation factor</keyword>
<protein>
    <submittedName>
        <fullName evidence="1">Transcription elongation factor spt4</fullName>
    </submittedName>
</protein>
<comment type="caution">
    <text evidence="1">The sequence shown here is derived from an EMBL/GenBank/DDBJ whole genome shotgun (WGS) entry which is preliminary data.</text>
</comment>
<dbReference type="Proteomes" id="UP001172386">
    <property type="component" value="Unassembled WGS sequence"/>
</dbReference>
<sequence>MSLTSKSMRACMVCSIVQSTRQFMNDGCPNCEDILQLKGSNDAIQECTSQVFEGVITLADPQASWVARWLRLTDYQPGVYAVKVEGSLPEEIIETLRANKYNWMPRDGSELDERQEE</sequence>
<evidence type="ECO:0000313" key="1">
    <source>
        <dbReference type="EMBL" id="KAJ9650249.1"/>
    </source>
</evidence>
<organism evidence="1 2">
    <name type="scientific">Neophaeococcomyces mojaviensis</name>
    <dbReference type="NCBI Taxonomy" id="3383035"/>
    <lineage>
        <taxon>Eukaryota</taxon>
        <taxon>Fungi</taxon>
        <taxon>Dikarya</taxon>
        <taxon>Ascomycota</taxon>
        <taxon>Pezizomycotina</taxon>
        <taxon>Eurotiomycetes</taxon>
        <taxon>Chaetothyriomycetidae</taxon>
        <taxon>Chaetothyriales</taxon>
        <taxon>Chaetothyriales incertae sedis</taxon>
        <taxon>Neophaeococcomyces</taxon>
    </lineage>
</organism>
<keyword evidence="2" id="KW-1185">Reference proteome</keyword>
<gene>
    <name evidence="1" type="primary">SPT4</name>
    <name evidence="1" type="ORF">H2198_010437</name>
</gene>
<keyword evidence="1" id="KW-0648">Protein biosynthesis</keyword>
<accession>A0ACC2ZRP5</accession>
<evidence type="ECO:0000313" key="2">
    <source>
        <dbReference type="Proteomes" id="UP001172386"/>
    </source>
</evidence>
<proteinExistence type="predicted"/>
<dbReference type="EMBL" id="JAPDRQ010000364">
    <property type="protein sequence ID" value="KAJ9650249.1"/>
    <property type="molecule type" value="Genomic_DNA"/>
</dbReference>